<evidence type="ECO:0000313" key="4">
    <source>
        <dbReference type="EMBL" id="AEH91741.1"/>
    </source>
</evidence>
<keyword evidence="3" id="KW-0732">Signal</keyword>
<reference evidence="4 5" key="1">
    <citation type="journal article" date="2011" name="J. Bacteriol.">
        <title>Genome sequence of the nonpathogenic Listeria monocytogenes serovar 4a strain M7.</title>
        <authorList>
            <person name="Chen J."/>
            <person name="Xia Y."/>
            <person name="Cheng C."/>
            <person name="Fang C."/>
            <person name="Shan Y."/>
            <person name="Jin G."/>
            <person name="Fang W."/>
        </authorList>
    </citation>
    <scope>NUCLEOTIDE SEQUENCE [LARGE SCALE GENOMIC DNA]</scope>
    <source>
        <strain evidence="4 5">M7</strain>
    </source>
</reference>
<dbReference type="PATRIC" id="fig|1030009.3.peg.725"/>
<accession>A0A0E0UTR7</accession>
<evidence type="ECO:0000256" key="3">
    <source>
        <dbReference type="SAM" id="SignalP"/>
    </source>
</evidence>
<evidence type="ECO:0000256" key="2">
    <source>
        <dbReference type="SAM" id="Phobius"/>
    </source>
</evidence>
<organism evidence="4 5">
    <name type="scientific">Listeria monocytogenes serotype 4a (strain M7)</name>
    <dbReference type="NCBI Taxonomy" id="1030009"/>
    <lineage>
        <taxon>Bacteria</taxon>
        <taxon>Bacillati</taxon>
        <taxon>Bacillota</taxon>
        <taxon>Bacilli</taxon>
        <taxon>Bacillales</taxon>
        <taxon>Listeriaceae</taxon>
        <taxon>Listeria</taxon>
    </lineage>
</organism>
<keyword evidence="2" id="KW-0812">Transmembrane</keyword>
<feature type="transmembrane region" description="Helical" evidence="2">
    <location>
        <begin position="448"/>
        <end position="465"/>
    </location>
</feature>
<proteinExistence type="predicted"/>
<name>A0A0E0UTR7_LISMM</name>
<keyword evidence="2" id="KW-0472">Membrane</keyword>
<feature type="region of interest" description="Disordered" evidence="1">
    <location>
        <begin position="419"/>
        <end position="441"/>
    </location>
</feature>
<protein>
    <recommendedName>
        <fullName evidence="6">Secreted protein</fullName>
    </recommendedName>
</protein>
<feature type="signal peptide" evidence="3">
    <location>
        <begin position="1"/>
        <end position="24"/>
    </location>
</feature>
<dbReference type="HOGENOM" id="CLU_046259_0_0_9"/>
<dbReference type="EMBL" id="CP002816">
    <property type="protein sequence ID" value="AEH91741.1"/>
    <property type="molecule type" value="Genomic_DNA"/>
</dbReference>
<feature type="chain" id="PRO_5002374396" description="Secreted protein" evidence="3">
    <location>
        <begin position="25"/>
        <end position="470"/>
    </location>
</feature>
<evidence type="ECO:0000313" key="5">
    <source>
        <dbReference type="Proteomes" id="UP000000486"/>
    </source>
</evidence>
<dbReference type="KEGG" id="lmq:LMM7_0736"/>
<feature type="compositionally biased region" description="Basic and acidic residues" evidence="1">
    <location>
        <begin position="424"/>
        <end position="441"/>
    </location>
</feature>
<sequence length="470" mass="52829">MKNVRKLGLMTILFWLFFSVQAFAADPEPPIISLEGEQRVFTSGEVISFHIENAADLKIILVNEHGQRKLLDEETYMVTDWDLDGSYRAEFYQANMSKPFVTVEDLFEVKQLEDVAKDETAPSLKTIEITHDEDVLLTSVLHVSADLDDAESGVKQATLLVHSESNESEIELIRNNYTGKFAAEIPLEKFQLGEKLTFQLQLVDFAENEIIVDLENTVQLYQPKTPILSYDGSDITNVQKKIGQVGKQIELTLDKYTTEFPELATETGKIIPLIWQKTATEWKGSLILPSELSGEIIHIQGMDQHLLVRATSEPFGDVQLVNNAILTGTILPDFTLISNLYIEVNGQKFSVERADNRFKSAEITTTGKIVLHWTDWDGQVYSKQMNQEIKPVIEMPGKEIIAPPPVIPNEKAQILTSPALKPSVESHEDTPKKQVKKETSTKDKSSSIPFWIPALMIIGVIIFSGNRAMK</sequence>
<evidence type="ECO:0008006" key="6">
    <source>
        <dbReference type="Google" id="ProtNLM"/>
    </source>
</evidence>
<evidence type="ECO:0000256" key="1">
    <source>
        <dbReference type="SAM" id="MobiDB-lite"/>
    </source>
</evidence>
<gene>
    <name evidence="4" type="ordered locus">LMM7_0736</name>
</gene>
<keyword evidence="2" id="KW-1133">Transmembrane helix</keyword>
<dbReference type="Proteomes" id="UP000000486">
    <property type="component" value="Chromosome"/>
</dbReference>
<dbReference type="AlphaFoldDB" id="A0A0E0UTR7"/>